<organism evidence="7 8">
    <name type="scientific">Ancylobacter vacuolatus</name>
    <dbReference type="NCBI Taxonomy" id="223389"/>
    <lineage>
        <taxon>Bacteria</taxon>
        <taxon>Pseudomonadati</taxon>
        <taxon>Pseudomonadota</taxon>
        <taxon>Alphaproteobacteria</taxon>
        <taxon>Hyphomicrobiales</taxon>
        <taxon>Xanthobacteraceae</taxon>
        <taxon>Ancylobacter</taxon>
    </lineage>
</organism>
<dbReference type="Pfam" id="PF01510">
    <property type="entry name" value="Amidase_2"/>
    <property type="match status" value="1"/>
</dbReference>
<evidence type="ECO:0000256" key="3">
    <source>
        <dbReference type="ARBA" id="ARBA00022801"/>
    </source>
</evidence>
<comment type="caution">
    <text evidence="7">The sequence shown here is derived from an EMBL/GenBank/DDBJ whole genome shotgun (WGS) entry which is preliminary data.</text>
</comment>
<dbReference type="EC" id="3.5.1.28" evidence="2"/>
<reference evidence="7 8" key="1">
    <citation type="submission" date="2023-07" db="EMBL/GenBank/DDBJ databases">
        <title>Genomic Encyclopedia of Type Strains, Phase IV (KMG-IV): sequencing the most valuable type-strain genomes for metagenomic binning, comparative biology and taxonomic classification.</title>
        <authorList>
            <person name="Goeker M."/>
        </authorList>
    </citation>
    <scope>NUCLEOTIDE SEQUENCE [LARGE SCALE GENOMIC DNA]</scope>
    <source>
        <strain evidence="7 8">DSM 1277</strain>
    </source>
</reference>
<protein>
    <recommendedName>
        <fullName evidence="2">N-acetylmuramoyl-L-alanine amidase</fullName>
        <ecNumber evidence="2">3.5.1.28</ecNumber>
    </recommendedName>
</protein>
<feature type="compositionally biased region" description="Low complexity" evidence="5">
    <location>
        <begin position="196"/>
        <end position="210"/>
    </location>
</feature>
<dbReference type="Proteomes" id="UP001238467">
    <property type="component" value="Unassembled WGS sequence"/>
</dbReference>
<evidence type="ECO:0000256" key="5">
    <source>
        <dbReference type="SAM" id="MobiDB-lite"/>
    </source>
</evidence>
<feature type="region of interest" description="Disordered" evidence="5">
    <location>
        <begin position="177"/>
        <end position="210"/>
    </location>
</feature>
<evidence type="ECO:0000259" key="6">
    <source>
        <dbReference type="SMART" id="SM00644"/>
    </source>
</evidence>
<dbReference type="PANTHER" id="PTHR30417">
    <property type="entry name" value="N-ACETYLMURAMOYL-L-ALANINE AMIDASE AMID"/>
    <property type="match status" value="1"/>
</dbReference>
<comment type="catalytic activity">
    <reaction evidence="1">
        <text>Hydrolyzes the link between N-acetylmuramoyl residues and L-amino acid residues in certain cell-wall glycopeptides.</text>
        <dbReference type="EC" id="3.5.1.28"/>
    </reaction>
</comment>
<name>A0ABU0DNN0_9HYPH</name>
<feature type="domain" description="N-acetylmuramoyl-L-alanine amidase" evidence="6">
    <location>
        <begin position="8"/>
        <end position="157"/>
    </location>
</feature>
<proteinExistence type="predicted"/>
<dbReference type="SMART" id="SM00644">
    <property type="entry name" value="Ami_2"/>
    <property type="match status" value="1"/>
</dbReference>
<evidence type="ECO:0000256" key="1">
    <source>
        <dbReference type="ARBA" id="ARBA00001561"/>
    </source>
</evidence>
<evidence type="ECO:0000313" key="8">
    <source>
        <dbReference type="Proteomes" id="UP001238467"/>
    </source>
</evidence>
<accession>A0ABU0DNN0</accession>
<dbReference type="InterPro" id="IPR002502">
    <property type="entry name" value="Amidase_domain"/>
</dbReference>
<evidence type="ECO:0000313" key="7">
    <source>
        <dbReference type="EMBL" id="MDQ0350058.1"/>
    </source>
</evidence>
<keyword evidence="8" id="KW-1185">Reference proteome</keyword>
<dbReference type="EMBL" id="JAUSUH010000015">
    <property type="protein sequence ID" value="MDQ0350058.1"/>
    <property type="molecule type" value="Genomic_DNA"/>
</dbReference>
<dbReference type="InterPro" id="IPR036505">
    <property type="entry name" value="Amidase/PGRP_sf"/>
</dbReference>
<dbReference type="SUPFAM" id="SSF55846">
    <property type="entry name" value="N-acetylmuramoyl-L-alanine amidase-like"/>
    <property type="match status" value="1"/>
</dbReference>
<dbReference type="Gene3D" id="3.40.80.10">
    <property type="entry name" value="Peptidoglycan recognition protein-like"/>
    <property type="match status" value="1"/>
</dbReference>
<evidence type="ECO:0000256" key="2">
    <source>
        <dbReference type="ARBA" id="ARBA00011901"/>
    </source>
</evidence>
<dbReference type="InterPro" id="IPR051206">
    <property type="entry name" value="NAMLAA_amidase_2"/>
</dbReference>
<dbReference type="CDD" id="cd06583">
    <property type="entry name" value="PGRP"/>
    <property type="match status" value="1"/>
</dbReference>
<sequence>MPLIQVSPWLAHGNRKHPPSLIVLHATAGSTASSSINHLRGVGLSYHYIIARDGKDSAKSENANGTAPIIYHCVPTANRAFHVASQVPTPSGQGACNETGIGVSLANIQRSSNPEPYPPAQLAALDELVAKILAENPTVRWLTTHAVVQPWNRADPRGIDGSAMARKHDLTWWQPTPEQIDQHRPPKPRVAGGGPVRPAVVAPAQAAGRA</sequence>
<keyword evidence="4" id="KW-0961">Cell wall biogenesis/degradation</keyword>
<keyword evidence="3" id="KW-0378">Hydrolase</keyword>
<evidence type="ECO:0000256" key="4">
    <source>
        <dbReference type="ARBA" id="ARBA00023316"/>
    </source>
</evidence>
<dbReference type="PANTHER" id="PTHR30417:SF1">
    <property type="entry name" value="N-ACETYLMURAMOYL-L-ALANINE AMIDASE AMID"/>
    <property type="match status" value="1"/>
</dbReference>
<gene>
    <name evidence="7" type="ORF">J2S76_004514</name>
</gene>
<dbReference type="RefSeq" id="WP_307064275.1">
    <property type="nucleotide sequence ID" value="NZ_JAUSUH010000015.1"/>
</dbReference>